<dbReference type="Proteomes" id="UP001457282">
    <property type="component" value="Unassembled WGS sequence"/>
</dbReference>
<sequence>MPTSPRVVSIGPFHRDTQNLEAMIQYKWSYMVSFFQQSKDSESSLRSLEACINVIYGLDEVIRQCYAEKINYTEDELAEIMLVDGCFALELFLRFDRSLNYIEFEDFESDPVLKSPWMITALQHDLVLLENQIPFFILELLYDAIRPHVIKCEPPKSVTSLALKFFQPMSQKSLEKEPVGADVKHLLDLLYQFYYLPAPATGACDLTIDRVSLKQTSSWSPSDDPRATIRSWGFGCCALKLLESGIELQVGSSTEDQLLEITFSEGVISIPQQHIHETSSTLLRNLIAFEQCSISSTHGVTAYAFLMASLMHSWQDINLLTRKKIYRHNWIGGQEYSTQLGNILDKVVAKNDFYYGTLYNQVNDYRKSYRWSRLQVFLRVQYQRQKGILCATYFSTTWKVVSLFVGLTFLLLTTLQTYYTIHPARR</sequence>
<evidence type="ECO:0000313" key="3">
    <source>
        <dbReference type="Proteomes" id="UP001457282"/>
    </source>
</evidence>
<name>A0AAW1XJW3_RUBAR</name>
<organism evidence="2 3">
    <name type="scientific">Rubus argutus</name>
    <name type="common">Southern blackberry</name>
    <dbReference type="NCBI Taxonomy" id="59490"/>
    <lineage>
        <taxon>Eukaryota</taxon>
        <taxon>Viridiplantae</taxon>
        <taxon>Streptophyta</taxon>
        <taxon>Embryophyta</taxon>
        <taxon>Tracheophyta</taxon>
        <taxon>Spermatophyta</taxon>
        <taxon>Magnoliopsida</taxon>
        <taxon>eudicotyledons</taxon>
        <taxon>Gunneridae</taxon>
        <taxon>Pentapetalae</taxon>
        <taxon>rosids</taxon>
        <taxon>fabids</taxon>
        <taxon>Rosales</taxon>
        <taxon>Rosaceae</taxon>
        <taxon>Rosoideae</taxon>
        <taxon>Rosoideae incertae sedis</taxon>
        <taxon>Rubus</taxon>
    </lineage>
</organism>
<reference evidence="2 3" key="1">
    <citation type="journal article" date="2023" name="G3 (Bethesda)">
        <title>A chromosome-length genome assembly and annotation of blackberry (Rubus argutus, cv. 'Hillquist').</title>
        <authorList>
            <person name="Bruna T."/>
            <person name="Aryal R."/>
            <person name="Dudchenko O."/>
            <person name="Sargent D.J."/>
            <person name="Mead D."/>
            <person name="Buti M."/>
            <person name="Cavallini A."/>
            <person name="Hytonen T."/>
            <person name="Andres J."/>
            <person name="Pham M."/>
            <person name="Weisz D."/>
            <person name="Mascagni F."/>
            <person name="Usai G."/>
            <person name="Natali L."/>
            <person name="Bassil N."/>
            <person name="Fernandez G.E."/>
            <person name="Lomsadze A."/>
            <person name="Armour M."/>
            <person name="Olukolu B."/>
            <person name="Poorten T."/>
            <person name="Britton C."/>
            <person name="Davik J."/>
            <person name="Ashrafi H."/>
            <person name="Aiden E.L."/>
            <person name="Borodovsky M."/>
            <person name="Worthington M."/>
        </authorList>
    </citation>
    <scope>NUCLEOTIDE SEQUENCE [LARGE SCALE GENOMIC DNA]</scope>
    <source>
        <strain evidence="2">PI 553951</strain>
    </source>
</reference>
<accession>A0AAW1XJW3</accession>
<keyword evidence="1" id="KW-1133">Transmembrane helix</keyword>
<dbReference type="PANTHER" id="PTHR31170:SF20">
    <property type="entry name" value="DUF247 DOMAIN PROTEIN"/>
    <property type="match status" value="1"/>
</dbReference>
<evidence type="ECO:0000256" key="1">
    <source>
        <dbReference type="SAM" id="Phobius"/>
    </source>
</evidence>
<evidence type="ECO:0000313" key="2">
    <source>
        <dbReference type="EMBL" id="KAK9936987.1"/>
    </source>
</evidence>
<dbReference type="AlphaFoldDB" id="A0AAW1XJW3"/>
<dbReference type="Pfam" id="PF03140">
    <property type="entry name" value="DUF247"/>
    <property type="match status" value="1"/>
</dbReference>
<keyword evidence="3" id="KW-1185">Reference proteome</keyword>
<dbReference type="InterPro" id="IPR004158">
    <property type="entry name" value="DUF247_pln"/>
</dbReference>
<dbReference type="EMBL" id="JBEDUW010000003">
    <property type="protein sequence ID" value="KAK9936987.1"/>
    <property type="molecule type" value="Genomic_DNA"/>
</dbReference>
<keyword evidence="1" id="KW-0812">Transmembrane</keyword>
<keyword evidence="1" id="KW-0472">Membrane</keyword>
<dbReference type="PANTHER" id="PTHR31170">
    <property type="entry name" value="BNAC04G53230D PROTEIN"/>
    <property type="match status" value="1"/>
</dbReference>
<feature type="transmembrane region" description="Helical" evidence="1">
    <location>
        <begin position="400"/>
        <end position="421"/>
    </location>
</feature>
<comment type="caution">
    <text evidence="2">The sequence shown here is derived from an EMBL/GenBank/DDBJ whole genome shotgun (WGS) entry which is preliminary data.</text>
</comment>
<proteinExistence type="predicted"/>
<gene>
    <name evidence="2" type="ORF">M0R45_013806</name>
</gene>
<protein>
    <submittedName>
        <fullName evidence="2">Uncharacterized protein</fullName>
    </submittedName>
</protein>